<accession>A0A0E0EBJ3</accession>
<sequence length="57" mass="6041">MLGTTVIIPTALVPQMGGGNEEKAWMIQTVMFVAGINTLIQRFLGTRLPAVMGAPTP</sequence>
<organism evidence="2">
    <name type="scientific">Oryza meridionalis</name>
    <dbReference type="NCBI Taxonomy" id="40149"/>
    <lineage>
        <taxon>Eukaryota</taxon>
        <taxon>Viridiplantae</taxon>
        <taxon>Streptophyta</taxon>
        <taxon>Embryophyta</taxon>
        <taxon>Tracheophyta</taxon>
        <taxon>Spermatophyta</taxon>
        <taxon>Magnoliopsida</taxon>
        <taxon>Liliopsida</taxon>
        <taxon>Poales</taxon>
        <taxon>Poaceae</taxon>
        <taxon>BOP clade</taxon>
        <taxon>Oryzoideae</taxon>
        <taxon>Oryzeae</taxon>
        <taxon>Oryzinae</taxon>
        <taxon>Oryza</taxon>
    </lineage>
</organism>
<dbReference type="EnsemblPlants" id="OMERI07G11890.1">
    <property type="protein sequence ID" value="OMERI07G11890.1"/>
    <property type="gene ID" value="OMERI07G11890"/>
</dbReference>
<dbReference type="Proteomes" id="UP000008021">
    <property type="component" value="Chromosome 7"/>
</dbReference>
<dbReference type="EnsemblPlants" id="OMERI07G11890.6">
    <property type="protein sequence ID" value="OMERI07G11890.6"/>
    <property type="gene ID" value="OMERI07G11890"/>
</dbReference>
<dbReference type="PANTHER" id="PTHR11119">
    <property type="entry name" value="XANTHINE-URACIL / VITAMIN C PERMEASE FAMILY MEMBER"/>
    <property type="match status" value="1"/>
</dbReference>
<evidence type="ECO:0000313" key="2">
    <source>
        <dbReference type="EnsemblPlants" id="OMERI07G11890.1"/>
    </source>
</evidence>
<proteinExistence type="inferred from homology"/>
<dbReference type="Gramene" id="OMERI07G11890.6">
    <property type="protein sequence ID" value="OMERI07G11890.6"/>
    <property type="gene ID" value="OMERI07G11890"/>
</dbReference>
<protein>
    <submittedName>
        <fullName evidence="2">Uncharacterized protein</fullName>
    </submittedName>
</protein>
<dbReference type="EnsemblPlants" id="OMERI07G11890.2">
    <property type="protein sequence ID" value="OMERI07G11890.2"/>
    <property type="gene ID" value="OMERI07G11890"/>
</dbReference>
<dbReference type="Gramene" id="OMERI07G11890.2">
    <property type="protein sequence ID" value="OMERI07G11890.2"/>
    <property type="gene ID" value="OMERI07G11890"/>
</dbReference>
<evidence type="ECO:0000256" key="1">
    <source>
        <dbReference type="ARBA" id="ARBA00008821"/>
    </source>
</evidence>
<comment type="similarity">
    <text evidence="1">Belongs to the nucleobase:cation symporter-2 (NCS2) (TC 2.A.40) family.</text>
</comment>
<dbReference type="AlphaFoldDB" id="A0A0E0EBJ3"/>
<evidence type="ECO:0000313" key="3">
    <source>
        <dbReference type="Proteomes" id="UP000008021"/>
    </source>
</evidence>
<reference evidence="2" key="1">
    <citation type="submission" date="2015-04" db="UniProtKB">
        <authorList>
            <consortium name="EnsemblPlants"/>
        </authorList>
    </citation>
    <scope>IDENTIFICATION</scope>
</reference>
<dbReference type="Gramene" id="OMERI07G11890.4">
    <property type="protein sequence ID" value="OMERI07G11890.4"/>
    <property type="gene ID" value="OMERI07G11890"/>
</dbReference>
<dbReference type="Gramene" id="OMERI07G11890.1">
    <property type="protein sequence ID" value="OMERI07G11890.1"/>
    <property type="gene ID" value="OMERI07G11890"/>
</dbReference>
<keyword evidence="3" id="KW-1185">Reference proteome</keyword>
<reference evidence="2" key="2">
    <citation type="submission" date="2018-05" db="EMBL/GenBank/DDBJ databases">
        <title>OmerRS3 (Oryza meridionalis Reference Sequence Version 3).</title>
        <authorList>
            <person name="Zhang J."/>
            <person name="Kudrna D."/>
            <person name="Lee S."/>
            <person name="Talag J."/>
            <person name="Welchert J."/>
            <person name="Wing R.A."/>
        </authorList>
    </citation>
    <scope>NUCLEOTIDE SEQUENCE [LARGE SCALE GENOMIC DNA]</scope>
    <source>
        <strain evidence="2">OR44</strain>
    </source>
</reference>
<name>A0A0E0EBJ3_9ORYZ</name>
<dbReference type="EnsemblPlants" id="OMERI07G11890.4">
    <property type="protein sequence ID" value="OMERI07G11890.4"/>
    <property type="gene ID" value="OMERI07G11890"/>
</dbReference>
<dbReference type="HOGENOM" id="CLU_2999803_0_0_1"/>